<sequence>MYLTASVIQNGNTTIISKQMNNTFIPYMIEDKWQSENSIHSDEMDQDSNNTCCYQIAQLANANEQPLKQIHNKVWNFYFIKWIQIKKILHQKFSQIIKVYLCCKHFQFIRNLNSIQILSSVLIFLLLTLNQQICSTIIVFDFSNRDHYLIYYDQFSSFLWLLGSGTTQYTQQQIFLFLLLYIIQFSCMFDSFIY</sequence>
<feature type="transmembrane region" description="Helical" evidence="1">
    <location>
        <begin position="174"/>
        <end position="193"/>
    </location>
</feature>
<evidence type="ECO:0008006" key="4">
    <source>
        <dbReference type="Google" id="ProtNLM"/>
    </source>
</evidence>
<accession>A0A8S1Q995</accession>
<protein>
    <recommendedName>
        <fullName evidence="4">Transmembrane protein</fullName>
    </recommendedName>
</protein>
<organism evidence="2 3">
    <name type="scientific">Paramecium primaurelia</name>
    <dbReference type="NCBI Taxonomy" id="5886"/>
    <lineage>
        <taxon>Eukaryota</taxon>
        <taxon>Sar</taxon>
        <taxon>Alveolata</taxon>
        <taxon>Ciliophora</taxon>
        <taxon>Intramacronucleata</taxon>
        <taxon>Oligohymenophorea</taxon>
        <taxon>Peniculida</taxon>
        <taxon>Parameciidae</taxon>
        <taxon>Paramecium</taxon>
    </lineage>
</organism>
<keyword evidence="1" id="KW-1133">Transmembrane helix</keyword>
<keyword evidence="3" id="KW-1185">Reference proteome</keyword>
<name>A0A8S1Q995_PARPR</name>
<feature type="transmembrane region" description="Helical" evidence="1">
    <location>
        <begin position="117"/>
        <end position="140"/>
    </location>
</feature>
<evidence type="ECO:0000256" key="1">
    <source>
        <dbReference type="SAM" id="Phobius"/>
    </source>
</evidence>
<proteinExistence type="predicted"/>
<keyword evidence="1" id="KW-0812">Transmembrane</keyword>
<evidence type="ECO:0000313" key="2">
    <source>
        <dbReference type="EMBL" id="CAD8111100.1"/>
    </source>
</evidence>
<dbReference type="AlphaFoldDB" id="A0A8S1Q995"/>
<gene>
    <name evidence="2" type="ORF">PPRIM_AZ9-3.1.T1460096</name>
</gene>
<dbReference type="EMBL" id="CAJJDM010000150">
    <property type="protein sequence ID" value="CAD8111100.1"/>
    <property type="molecule type" value="Genomic_DNA"/>
</dbReference>
<dbReference type="Proteomes" id="UP000688137">
    <property type="component" value="Unassembled WGS sequence"/>
</dbReference>
<evidence type="ECO:0000313" key="3">
    <source>
        <dbReference type="Proteomes" id="UP000688137"/>
    </source>
</evidence>
<comment type="caution">
    <text evidence="2">The sequence shown here is derived from an EMBL/GenBank/DDBJ whole genome shotgun (WGS) entry which is preliminary data.</text>
</comment>
<reference evidence="2" key="1">
    <citation type="submission" date="2021-01" db="EMBL/GenBank/DDBJ databases">
        <authorList>
            <consortium name="Genoscope - CEA"/>
            <person name="William W."/>
        </authorList>
    </citation>
    <scope>NUCLEOTIDE SEQUENCE</scope>
</reference>
<keyword evidence="1" id="KW-0472">Membrane</keyword>